<organism evidence="1 2">
    <name type="scientific">Gimesia chilikensis</name>
    <dbReference type="NCBI Taxonomy" id="2605989"/>
    <lineage>
        <taxon>Bacteria</taxon>
        <taxon>Pseudomonadati</taxon>
        <taxon>Planctomycetota</taxon>
        <taxon>Planctomycetia</taxon>
        <taxon>Planctomycetales</taxon>
        <taxon>Planctomycetaceae</taxon>
        <taxon>Gimesia</taxon>
    </lineage>
</organism>
<proteinExistence type="predicted"/>
<name>A0A517PGV9_9PLAN</name>
<dbReference type="EMBL" id="CP036266">
    <property type="protein sequence ID" value="QDT18594.1"/>
    <property type="molecule type" value="Genomic_DNA"/>
</dbReference>
<protein>
    <submittedName>
        <fullName evidence="1">Uncharacterized protein</fullName>
    </submittedName>
</protein>
<keyword evidence="2" id="KW-1185">Reference proteome</keyword>
<reference evidence="1 2" key="1">
    <citation type="submission" date="2019-02" db="EMBL/GenBank/DDBJ databases">
        <title>Deep-cultivation of Planctomycetes and their phenomic and genomic characterization uncovers novel biology.</title>
        <authorList>
            <person name="Wiegand S."/>
            <person name="Jogler M."/>
            <person name="Boedeker C."/>
            <person name="Pinto D."/>
            <person name="Vollmers J."/>
            <person name="Rivas-Marin E."/>
            <person name="Kohn T."/>
            <person name="Peeters S.H."/>
            <person name="Heuer A."/>
            <person name="Rast P."/>
            <person name="Oberbeckmann S."/>
            <person name="Bunk B."/>
            <person name="Jeske O."/>
            <person name="Meyerdierks A."/>
            <person name="Storesund J.E."/>
            <person name="Kallscheuer N."/>
            <person name="Luecker S."/>
            <person name="Lage O.M."/>
            <person name="Pohl T."/>
            <person name="Merkel B.J."/>
            <person name="Hornburger P."/>
            <person name="Mueller R.-W."/>
            <person name="Bruemmer F."/>
            <person name="Labrenz M."/>
            <person name="Spormann A.M."/>
            <person name="Op den Camp H."/>
            <person name="Overmann J."/>
            <person name="Amann R."/>
            <person name="Jetten M.S.M."/>
            <person name="Mascher T."/>
            <person name="Medema M.H."/>
            <person name="Devos D.P."/>
            <person name="Kaster A.-K."/>
            <person name="Ovreas L."/>
            <person name="Rohde M."/>
            <person name="Galperin M.Y."/>
            <person name="Jogler C."/>
        </authorList>
    </citation>
    <scope>NUCLEOTIDE SEQUENCE [LARGE SCALE GENOMIC DNA]</scope>
    <source>
        <strain evidence="1 2">HG66A1</strain>
    </source>
</reference>
<dbReference type="AlphaFoldDB" id="A0A517PGV9"/>
<evidence type="ECO:0000313" key="1">
    <source>
        <dbReference type="EMBL" id="QDT18594.1"/>
    </source>
</evidence>
<gene>
    <name evidence="1" type="ORF">HG66A1_03550</name>
</gene>
<evidence type="ECO:0000313" key="2">
    <source>
        <dbReference type="Proteomes" id="UP000320421"/>
    </source>
</evidence>
<sequence>MGEDRVYFLGYENEQNREIRDGLRKLMISGCTLTELIHFVESRLGNDIDHRIIKRYLSDAFDVFVRNFKNTDKMKHPLELSILTSAFITQIVANRDEWQPVNDRQDCWMDHIYSQPPLDVEDSIPFSLSKEGWESLSATDQEALHLARRNSEETGYRSVVLSVLCEQLQFQLRELKSQDSL</sequence>
<dbReference type="Proteomes" id="UP000320421">
    <property type="component" value="Chromosome"/>
</dbReference>
<accession>A0A517PGV9</accession>